<gene>
    <name evidence="1" type="ORF">ACFPM8_05045</name>
</gene>
<dbReference type="InterPro" id="IPR035093">
    <property type="entry name" value="RelE/ParE_toxin_dom_sf"/>
</dbReference>
<protein>
    <submittedName>
        <fullName evidence="1">Type II toxin-antitoxin system RelE/ParE family toxin</fullName>
    </submittedName>
</protein>
<name>A0ABW0M8P6_9BURK</name>
<dbReference type="PANTHER" id="PTHR40266">
    <property type="entry name" value="TOXIN HIGB-1"/>
    <property type="match status" value="1"/>
</dbReference>
<accession>A0ABW0M8P6</accession>
<dbReference type="EMBL" id="JBHSMT010000008">
    <property type="protein sequence ID" value="MFC5473317.1"/>
    <property type="molecule type" value="Genomic_DNA"/>
</dbReference>
<dbReference type="Proteomes" id="UP001596045">
    <property type="component" value="Unassembled WGS sequence"/>
</dbReference>
<dbReference type="Gene3D" id="3.30.2310.20">
    <property type="entry name" value="RelE-like"/>
    <property type="match status" value="1"/>
</dbReference>
<evidence type="ECO:0000313" key="1">
    <source>
        <dbReference type="EMBL" id="MFC5473317.1"/>
    </source>
</evidence>
<comment type="caution">
    <text evidence="1">The sequence shown here is derived from an EMBL/GenBank/DDBJ whole genome shotgun (WGS) entry which is preliminary data.</text>
</comment>
<sequence length="92" mass="10465">MIQSFSCADTQKLYEGKKVARFANIASVAERKLQQLDSAATLDFLRSPPGNRLEQLAGDRNGQHSIRINGQWRLCFVWTDEGPEQVEIVDYH</sequence>
<dbReference type="InterPro" id="IPR007711">
    <property type="entry name" value="HigB-1"/>
</dbReference>
<keyword evidence="2" id="KW-1185">Reference proteome</keyword>
<dbReference type="PANTHER" id="PTHR40266:SF2">
    <property type="entry name" value="TOXIN HIGB-1"/>
    <property type="match status" value="1"/>
</dbReference>
<dbReference type="Pfam" id="PF05015">
    <property type="entry name" value="HigB-like_toxin"/>
    <property type="match status" value="1"/>
</dbReference>
<reference evidence="2" key="1">
    <citation type="journal article" date="2019" name="Int. J. Syst. Evol. Microbiol.">
        <title>The Global Catalogue of Microorganisms (GCM) 10K type strain sequencing project: providing services to taxonomists for standard genome sequencing and annotation.</title>
        <authorList>
            <consortium name="The Broad Institute Genomics Platform"/>
            <consortium name="The Broad Institute Genome Sequencing Center for Infectious Disease"/>
            <person name="Wu L."/>
            <person name="Ma J."/>
        </authorList>
    </citation>
    <scope>NUCLEOTIDE SEQUENCE [LARGE SCALE GENOMIC DNA]</scope>
    <source>
        <strain evidence="2">JCM 17066</strain>
    </source>
</reference>
<organism evidence="1 2">
    <name type="scientific">Paraherbaspirillum soli</name>
    <dbReference type="NCBI Taxonomy" id="631222"/>
    <lineage>
        <taxon>Bacteria</taxon>
        <taxon>Pseudomonadati</taxon>
        <taxon>Pseudomonadota</taxon>
        <taxon>Betaproteobacteria</taxon>
        <taxon>Burkholderiales</taxon>
        <taxon>Oxalobacteraceae</taxon>
        <taxon>Paraherbaspirillum</taxon>
    </lineage>
</organism>
<evidence type="ECO:0000313" key="2">
    <source>
        <dbReference type="Proteomes" id="UP001596045"/>
    </source>
</evidence>
<dbReference type="SUPFAM" id="SSF143011">
    <property type="entry name" value="RelE-like"/>
    <property type="match status" value="1"/>
</dbReference>
<dbReference type="RefSeq" id="WP_378995595.1">
    <property type="nucleotide sequence ID" value="NZ_JBHSMT010000008.1"/>
</dbReference>
<proteinExistence type="predicted"/>